<feature type="domain" description="AAA+ ATPase" evidence="1">
    <location>
        <begin position="188"/>
        <end position="446"/>
    </location>
</feature>
<dbReference type="SUPFAM" id="SSF52540">
    <property type="entry name" value="P-loop containing nucleoside triphosphate hydrolases"/>
    <property type="match status" value="1"/>
</dbReference>
<dbReference type="InterPro" id="IPR027417">
    <property type="entry name" value="P-loop_NTPase"/>
</dbReference>
<reference evidence="2" key="1">
    <citation type="journal article" date="2014" name="Genome Announc.">
        <title>Draft Genome Sequences of a Phylogenetically Diverse Suite of Pseudomonas syringae Strains from Multiple Source Populations.</title>
        <authorList>
            <person name="Baltrus D.A."/>
            <person name="Yourstone S."/>
            <person name="Lind A."/>
            <person name="Guilbaud C."/>
            <person name="Sands D.C."/>
            <person name="Jones C.D."/>
            <person name="Morris C.E."/>
            <person name="Dangl J.L."/>
        </authorList>
    </citation>
    <scope>NUCLEOTIDE SEQUENCE</scope>
    <source>
        <strain evidence="2">USA007</strain>
    </source>
</reference>
<accession>A0AAU8M5N0</accession>
<dbReference type="Pfam" id="PF13304">
    <property type="entry name" value="AAA_21"/>
    <property type="match status" value="1"/>
</dbReference>
<dbReference type="PANTHER" id="PTHR43581:SF2">
    <property type="entry name" value="EXCINUCLEASE ATPASE SUBUNIT"/>
    <property type="match status" value="1"/>
</dbReference>
<dbReference type="Gene3D" id="3.40.50.300">
    <property type="entry name" value="P-loop containing nucleotide triphosphate hydrolases"/>
    <property type="match status" value="1"/>
</dbReference>
<proteinExistence type="predicted"/>
<organism evidence="2">
    <name type="scientific">Pseudomonas syringae USA007</name>
    <dbReference type="NCBI Taxonomy" id="1357288"/>
    <lineage>
        <taxon>Bacteria</taxon>
        <taxon>Pseudomonadati</taxon>
        <taxon>Pseudomonadota</taxon>
        <taxon>Gammaproteobacteria</taxon>
        <taxon>Pseudomonadales</taxon>
        <taxon>Pseudomonadaceae</taxon>
        <taxon>Pseudomonas</taxon>
        <taxon>Pseudomonas syringae</taxon>
    </lineage>
</organism>
<dbReference type="InterPro" id="IPR003593">
    <property type="entry name" value="AAA+_ATPase"/>
</dbReference>
<dbReference type="SMART" id="SM00382">
    <property type="entry name" value="AAA"/>
    <property type="match status" value="1"/>
</dbReference>
<evidence type="ECO:0000313" key="2">
    <source>
        <dbReference type="EMBL" id="XCN76802.1"/>
    </source>
</evidence>
<dbReference type="AlphaFoldDB" id="A0AAU8M5N0"/>
<reference evidence="2" key="2">
    <citation type="submission" date="2024-07" db="EMBL/GenBank/DDBJ databases">
        <title>A complete genome sequence for Pseudomonas syringae USA007.</title>
        <authorList>
            <person name="Baltrus D.A."/>
        </authorList>
    </citation>
    <scope>NUCLEOTIDE SEQUENCE</scope>
    <source>
        <strain evidence="2">USA007</strain>
    </source>
</reference>
<gene>
    <name evidence="2" type="ORF">N027_20340</name>
</gene>
<sequence>MTINFHNIKYRSGYSGPTRNVGLLRSDNWDDFGFKSTFSLILYNDQGIELKIGDLKIGFQGQTEGWTEEAIPQEFTHLESNFFSLGQDADYYKKLTNLCPGPLALEILAALGDVAYDSIKREIAEKERVFGASLLRVTNRTTIDNQYAKIIRGEAPLTEYHFCFERKGSDTFSQLGLEFIVNPDSKPSSNLHVLIGRNGIGKTTILNAMVDSLFTGENKQSDLGYFYKSHIFNSKARLDDQYFAGIVSVSFSAFDPFEPPPDQSDSSAGMRYKYIGLKSRIEEEERPAWGLKDKPKLCKDLALSLSSCLSLQAKKERWITAIKKLESDHNFEEMNLSQLIDNYEKDPSEQKTSFIETSSRFLNRMSSGHAIVLLTITQLIETVEEKTLVLIDEPESHLHPPLLSAFTRALSDLLTNRNAVAIIATHSPVVLQEVPKSCVSIINRSRLVATVDRPDIETFAENVGTLTRHVFGLEVSKSGFHDLLEKSVQGGKSYEEIDAEYGGEIGLEGRALLRAMTTARDKTKGEQI</sequence>
<protein>
    <submittedName>
        <fullName evidence="2">AAA family ATPase</fullName>
    </submittedName>
</protein>
<evidence type="ECO:0000259" key="1">
    <source>
        <dbReference type="SMART" id="SM00382"/>
    </source>
</evidence>
<dbReference type="RefSeq" id="WP_032633275.1">
    <property type="nucleotide sequence ID" value="NZ_CP159278.1"/>
</dbReference>
<dbReference type="InterPro" id="IPR051396">
    <property type="entry name" value="Bact_Antivir_Def_Nuclease"/>
</dbReference>
<name>A0AAU8M5N0_PSESX</name>
<dbReference type="GO" id="GO:0016887">
    <property type="term" value="F:ATP hydrolysis activity"/>
    <property type="evidence" value="ECO:0007669"/>
    <property type="project" value="InterPro"/>
</dbReference>
<dbReference type="InterPro" id="IPR003959">
    <property type="entry name" value="ATPase_AAA_core"/>
</dbReference>
<dbReference type="GO" id="GO:0005524">
    <property type="term" value="F:ATP binding"/>
    <property type="evidence" value="ECO:0007669"/>
    <property type="project" value="InterPro"/>
</dbReference>
<dbReference type="PANTHER" id="PTHR43581">
    <property type="entry name" value="ATP/GTP PHOSPHATASE"/>
    <property type="match status" value="1"/>
</dbReference>
<dbReference type="EMBL" id="CP159278">
    <property type="protein sequence ID" value="XCN76802.1"/>
    <property type="molecule type" value="Genomic_DNA"/>
</dbReference>